<gene>
    <name evidence="4" type="ORF">FJM67_05055</name>
</gene>
<protein>
    <submittedName>
        <fullName evidence="4">AsmA family protein</fullName>
    </submittedName>
</protein>
<evidence type="ECO:0000259" key="3">
    <source>
        <dbReference type="Pfam" id="PF05170"/>
    </source>
</evidence>
<keyword evidence="2" id="KW-0812">Transmembrane</keyword>
<dbReference type="GO" id="GO:0090313">
    <property type="term" value="P:regulation of protein targeting to membrane"/>
    <property type="evidence" value="ECO:0007669"/>
    <property type="project" value="TreeGrafter"/>
</dbReference>
<dbReference type="EMBL" id="VFRR01000006">
    <property type="protein sequence ID" value="TPE54315.1"/>
    <property type="molecule type" value="Genomic_DNA"/>
</dbReference>
<keyword evidence="1" id="KW-0175">Coiled coil</keyword>
<keyword evidence="2" id="KW-0472">Membrane</keyword>
<dbReference type="PANTHER" id="PTHR30441">
    <property type="entry name" value="DUF748 DOMAIN-CONTAINING PROTEIN"/>
    <property type="match status" value="1"/>
</dbReference>
<evidence type="ECO:0000313" key="5">
    <source>
        <dbReference type="Proteomes" id="UP000315901"/>
    </source>
</evidence>
<evidence type="ECO:0000313" key="4">
    <source>
        <dbReference type="EMBL" id="TPE54315.1"/>
    </source>
</evidence>
<organism evidence="4 5">
    <name type="scientific">Maribrevibacterium harenarium</name>
    <dbReference type="NCBI Taxonomy" id="2589817"/>
    <lineage>
        <taxon>Bacteria</taxon>
        <taxon>Pseudomonadati</taxon>
        <taxon>Pseudomonadota</taxon>
        <taxon>Gammaproteobacteria</taxon>
        <taxon>Oceanospirillales</taxon>
        <taxon>Oceanospirillaceae</taxon>
        <taxon>Maribrevibacterium</taxon>
    </lineage>
</organism>
<comment type="caution">
    <text evidence="4">The sequence shown here is derived from an EMBL/GenBank/DDBJ whole genome shotgun (WGS) entry which is preliminary data.</text>
</comment>
<dbReference type="InterPro" id="IPR052894">
    <property type="entry name" value="AsmA-related"/>
</dbReference>
<accession>A0A501X091</accession>
<keyword evidence="5" id="KW-1185">Reference proteome</keyword>
<dbReference type="RefSeq" id="WP_140587586.1">
    <property type="nucleotide sequence ID" value="NZ_VFRR01000006.1"/>
</dbReference>
<feature type="transmembrane region" description="Helical" evidence="2">
    <location>
        <begin position="7"/>
        <end position="29"/>
    </location>
</feature>
<feature type="domain" description="AsmA" evidence="3">
    <location>
        <begin position="8"/>
        <end position="613"/>
    </location>
</feature>
<dbReference type="GO" id="GO:0005886">
    <property type="term" value="C:plasma membrane"/>
    <property type="evidence" value="ECO:0007669"/>
    <property type="project" value="TreeGrafter"/>
</dbReference>
<keyword evidence="2" id="KW-1133">Transmembrane helix</keyword>
<dbReference type="Proteomes" id="UP000315901">
    <property type="component" value="Unassembled WGS sequence"/>
</dbReference>
<dbReference type="PANTHER" id="PTHR30441:SF4">
    <property type="entry name" value="PROTEIN ASMA"/>
    <property type="match status" value="1"/>
</dbReference>
<dbReference type="OrthoDB" id="9766390at2"/>
<evidence type="ECO:0000256" key="1">
    <source>
        <dbReference type="SAM" id="Coils"/>
    </source>
</evidence>
<dbReference type="Pfam" id="PF05170">
    <property type="entry name" value="AsmA"/>
    <property type="match status" value="1"/>
</dbReference>
<proteinExistence type="predicted"/>
<name>A0A501X091_9GAMM</name>
<reference evidence="4 5" key="1">
    <citation type="submission" date="2019-06" db="EMBL/GenBank/DDBJ databases">
        <title>A novel bacterium of genus Marinomonas, isolated from coastal sand.</title>
        <authorList>
            <person name="Huang H."/>
            <person name="Mo K."/>
            <person name="Hu Y."/>
        </authorList>
    </citation>
    <scope>NUCLEOTIDE SEQUENCE [LARGE SCALE GENOMIC DNA]</scope>
    <source>
        <strain evidence="4 5">HB171799</strain>
    </source>
</reference>
<sequence>MVWFKRLGYLIGALVALIMAAVVYILVFVDPNQFKGQLTQVAKEQANVSLRLDGDISWSFFPWLGLSLENIGVAMGDAPEVVSFDKAEFSLAVMPLLQQSIEVEKVRLIGLNADLKVAADGTPNWLPPVTNTPAETNAGATTAEATGAEQSSSVAPTENTDAPGALTLPQIALDELLIQNATISYTDASADLKAKATANLTLTNVRWDQAWPMLLDVTVEQSNLTGQNPIKANVALSSNLTVFPERQALSLAKLEVKSSVNMEALPVQPLDALLEVASLDLDLPQENLQVEGLSLSALGINADIQAEVYQFLTAPEFSAVVSVAEFSPKALLGKLNIELPEMADETVLQKASLNLSAKGNLDTVKVQPISLALDDTEIEANALLHLNPLSWDVKVAGANLDVDRYLPPVVEGVEEDVAAVPTQENAEAPAGDLIPVELVKTLNGHFGFIFDTLKVKNVSIDRIELDSNQRDGVVTINPAKVTLYDGDVSLQAKLDVNGSEPRIDISPAMNGVQIQPLLNDFMELDKIAGATYLQGDMYTTGNSVDAFMKQLNGDLLVEIKSGALVGMNLTQSVCEGIAASRARTIDKSLYGADTPFETMQFPARIVNGEVSTPGLEISAVGVEVTGDGVVSLPNSSLNYTARVGVSGSQVDPACSVKSNVQALKFPVVCKGKFSDDPVGLCRPDIAGFGKIFTDLAKAELDAKLAAEKAALQAKLEAEKAAAQAKLDAEKAAAQAKLEAEKARAEAKLAEEKARLQAELEAKKKAEEEALKQKAEDKLKSALKGLF</sequence>
<dbReference type="InterPro" id="IPR007844">
    <property type="entry name" value="AsmA"/>
</dbReference>
<dbReference type="AlphaFoldDB" id="A0A501X091"/>
<evidence type="ECO:0000256" key="2">
    <source>
        <dbReference type="SAM" id="Phobius"/>
    </source>
</evidence>
<feature type="coiled-coil region" evidence="1">
    <location>
        <begin position="712"/>
        <end position="784"/>
    </location>
</feature>